<dbReference type="InterPro" id="IPR010844">
    <property type="entry name" value="Occludin_ELL"/>
</dbReference>
<dbReference type="SUPFAM" id="SSF144292">
    <property type="entry name" value="occludin/ELL-like"/>
    <property type="match status" value="1"/>
</dbReference>
<evidence type="ECO:0000256" key="2">
    <source>
        <dbReference type="ARBA" id="ARBA00009171"/>
    </source>
</evidence>
<evidence type="ECO:0000256" key="4">
    <source>
        <dbReference type="ARBA" id="ARBA00023163"/>
    </source>
</evidence>
<dbReference type="GO" id="GO:0000987">
    <property type="term" value="F:cis-regulatory region sequence-specific DNA binding"/>
    <property type="evidence" value="ECO:0007669"/>
    <property type="project" value="TreeGrafter"/>
</dbReference>
<feature type="compositionally biased region" description="Basic residues" evidence="7">
    <location>
        <begin position="653"/>
        <end position="667"/>
    </location>
</feature>
<dbReference type="PANTHER" id="PTHR23288">
    <property type="entry name" value="OCCLUDIN AND RNA POLYMERASE II ELONGATION FACTOR ELL"/>
    <property type="match status" value="1"/>
</dbReference>
<feature type="region of interest" description="Disordered" evidence="7">
    <location>
        <begin position="285"/>
        <end position="540"/>
    </location>
</feature>
<dbReference type="GO" id="GO:0032968">
    <property type="term" value="P:positive regulation of transcription elongation by RNA polymerase II"/>
    <property type="evidence" value="ECO:0007669"/>
    <property type="project" value="TreeGrafter"/>
</dbReference>
<accession>A0AAZ3PGJ6</accession>
<dbReference type="PANTHER" id="PTHR23288:SF8">
    <property type="entry name" value="RNA POLYMERASE II ELONGATION FACTOR ELL2"/>
    <property type="match status" value="1"/>
</dbReference>
<keyword evidence="5" id="KW-0539">Nucleus</keyword>
<dbReference type="Pfam" id="PF07303">
    <property type="entry name" value="Occludin_ELL"/>
    <property type="match status" value="1"/>
</dbReference>
<feature type="compositionally biased region" description="Low complexity" evidence="7">
    <location>
        <begin position="458"/>
        <end position="476"/>
    </location>
</feature>
<dbReference type="InterPro" id="IPR019464">
    <property type="entry name" value="ELL_N"/>
</dbReference>
<dbReference type="GO" id="GO:0042795">
    <property type="term" value="P:snRNA transcription by RNA polymerase II"/>
    <property type="evidence" value="ECO:0007669"/>
    <property type="project" value="TreeGrafter"/>
</dbReference>
<dbReference type="AlphaFoldDB" id="A0AAZ3PGJ6"/>
<feature type="domain" description="OCEL" evidence="8">
    <location>
        <begin position="569"/>
        <end position="679"/>
    </location>
</feature>
<dbReference type="InterPro" id="IPR042065">
    <property type="entry name" value="E3_ELL-like"/>
</dbReference>
<evidence type="ECO:0000256" key="7">
    <source>
        <dbReference type="SAM" id="MobiDB-lite"/>
    </source>
</evidence>
<dbReference type="Ensembl" id="ENSOTST00005115873.1">
    <property type="protein sequence ID" value="ENSOTSP00005115746.1"/>
    <property type="gene ID" value="ENSOTSG00005000899.2"/>
</dbReference>
<evidence type="ECO:0000313" key="9">
    <source>
        <dbReference type="Ensembl" id="ENSOTSP00005115746.1"/>
    </source>
</evidence>
<keyword evidence="4" id="KW-0804">Transcription</keyword>
<dbReference type="Proteomes" id="UP000694402">
    <property type="component" value="Unassembled WGS sequence"/>
</dbReference>
<comment type="subcellular location">
    <subcellularLocation>
        <location evidence="1">Nucleus</location>
    </subcellularLocation>
</comment>
<evidence type="ECO:0000256" key="5">
    <source>
        <dbReference type="ARBA" id="ARBA00023242"/>
    </source>
</evidence>
<gene>
    <name evidence="9" type="primary">ELL2</name>
</gene>
<evidence type="ECO:0000256" key="1">
    <source>
        <dbReference type="ARBA" id="ARBA00004123"/>
    </source>
</evidence>
<dbReference type="Pfam" id="PF10390">
    <property type="entry name" value="ELL"/>
    <property type="match status" value="1"/>
</dbReference>
<dbReference type="InterPro" id="IPR036390">
    <property type="entry name" value="WH_DNA-bd_sf"/>
</dbReference>
<sequence length="742" mass="82025">MAALSVDGRYGLNCGRRNTDHVTVLHVKLTETAFRAIEKYQTSKNVTSSWPTMQFKGLQGRIKIPRTDSPDGSQNFDFYLSNVGKDNPQGSFECIQQYGSSSGTPHLVSLGVVQDKVTLCATNDSYQVTRELMTLAKEDGTKVLKHGGHFKGKKVQIRKPAPSGSEPVAERKRSTPINPAKTIRKCLANNLVSQRPYRDRLVHLLALRSYKKLELLARMQRDGVSQKDRSSLGSTLQQVANLNPKDNSYTLKDFVYREVQRDWLGYSEDDRVQVNGILARKLGLPTEPLSSSGPPKNGFPGSPQKCQPELPSHFTDPLMPKKPRISHVTSQGPPTTPTSSSRVRCSATKGDNSHHSAAPTTTATTTATTKRSSLPARPTTAGPPLNHLSQLPVSHRHRKSHHPGLGSNSSSPSTPEGRGTQDLPLDQSSTCLDPSSPIASPPGRTADRYGSGMLPPASSSRPALTISSSSSSSSTIIPPPSPSSSKKSKKHKGKDREKERCREGHSITCDGVSPPEVQVEDGQRPRKRHHANGEERRRPVIPAKSLFCSDEDNKKRPVHSTDSSTTVMPDYICKYMAVVSMDQRQTYKDNFNAEYEEYRILHARVEKITRHFTQLDAQCRRLLPGTKEYQTVPSPISGREPATLCTHQQQSPTKHRYPSLHKSHSPCRARGTTTSRSQEFLSVSNVWESAVMWQSWMRVGNWRGCCSPLALCSDAHTLPQGVAAGGCHMTRQRDFLSLRRRC</sequence>
<keyword evidence="10" id="KW-1185">Reference proteome</keyword>
<reference evidence="9" key="2">
    <citation type="submission" date="2025-08" db="UniProtKB">
        <authorList>
            <consortium name="Ensembl"/>
        </authorList>
    </citation>
    <scope>IDENTIFICATION</scope>
</reference>
<reference evidence="9" key="3">
    <citation type="submission" date="2025-09" db="UniProtKB">
        <authorList>
            <consortium name="Ensembl"/>
        </authorList>
    </citation>
    <scope>IDENTIFICATION</scope>
</reference>
<evidence type="ECO:0000256" key="3">
    <source>
        <dbReference type="ARBA" id="ARBA00023015"/>
    </source>
</evidence>
<organism evidence="9 10">
    <name type="scientific">Oncorhynchus tshawytscha</name>
    <name type="common">Chinook salmon</name>
    <name type="synonym">Salmo tshawytscha</name>
    <dbReference type="NCBI Taxonomy" id="74940"/>
    <lineage>
        <taxon>Eukaryota</taxon>
        <taxon>Metazoa</taxon>
        <taxon>Chordata</taxon>
        <taxon>Craniata</taxon>
        <taxon>Vertebrata</taxon>
        <taxon>Euteleostomi</taxon>
        <taxon>Actinopterygii</taxon>
        <taxon>Neopterygii</taxon>
        <taxon>Teleostei</taxon>
        <taxon>Protacanthopterygii</taxon>
        <taxon>Salmoniformes</taxon>
        <taxon>Salmonidae</taxon>
        <taxon>Salmoninae</taxon>
        <taxon>Oncorhynchus</taxon>
    </lineage>
</organism>
<dbReference type="InterPro" id="IPR031176">
    <property type="entry name" value="ELL/occludin"/>
</dbReference>
<dbReference type="SUPFAM" id="SSF46785">
    <property type="entry name" value="Winged helix' DNA-binding domain"/>
    <property type="match status" value="1"/>
</dbReference>
<dbReference type="PROSITE" id="PS51980">
    <property type="entry name" value="OCEL"/>
    <property type="match status" value="1"/>
</dbReference>
<evidence type="ECO:0000259" key="8">
    <source>
        <dbReference type="PROSITE" id="PS51980"/>
    </source>
</evidence>
<protein>
    <recommendedName>
        <fullName evidence="8">OCEL domain-containing protein</fullName>
    </recommendedName>
</protein>
<dbReference type="Gene3D" id="1.10.10.2670">
    <property type="entry name" value="E3 ubiquitin-protein ligase"/>
    <property type="match status" value="1"/>
</dbReference>
<feature type="region of interest" description="Disordered" evidence="7">
    <location>
        <begin position="650"/>
        <end position="671"/>
    </location>
</feature>
<proteinExistence type="inferred from homology"/>
<dbReference type="Gene3D" id="6.10.140.340">
    <property type="match status" value="1"/>
</dbReference>
<feature type="compositionally biased region" description="Low complexity" evidence="7">
    <location>
        <begin position="357"/>
        <end position="369"/>
    </location>
</feature>
<reference evidence="10" key="1">
    <citation type="journal article" date="2018" name="PLoS ONE">
        <title>Chinook salmon (Oncorhynchus tshawytscha) genome and transcriptome.</title>
        <authorList>
            <person name="Christensen K.A."/>
            <person name="Leong J.S."/>
            <person name="Sakhrani D."/>
            <person name="Biagi C.A."/>
            <person name="Minkley D.R."/>
            <person name="Withler R.E."/>
            <person name="Rondeau E.B."/>
            <person name="Koop B.F."/>
            <person name="Devlin R.H."/>
        </authorList>
    </citation>
    <scope>NUCLEOTIDE SEQUENCE [LARGE SCALE GENOMIC DNA]</scope>
</reference>
<dbReference type="GeneTree" id="ENSGT00940000154828"/>
<dbReference type="GO" id="GO:0006368">
    <property type="term" value="P:transcription elongation by RNA polymerase II"/>
    <property type="evidence" value="ECO:0007669"/>
    <property type="project" value="InterPro"/>
</dbReference>
<evidence type="ECO:0000256" key="6">
    <source>
        <dbReference type="PROSITE-ProRule" id="PRU01324"/>
    </source>
</evidence>
<dbReference type="GO" id="GO:0008023">
    <property type="term" value="C:transcription elongation factor complex"/>
    <property type="evidence" value="ECO:0007669"/>
    <property type="project" value="InterPro"/>
</dbReference>
<feature type="compositionally biased region" description="Basic and acidic residues" evidence="7">
    <location>
        <begin position="494"/>
        <end position="505"/>
    </location>
</feature>
<name>A0AAZ3PGJ6_ONCTS</name>
<keyword evidence="3" id="KW-0805">Transcription regulation</keyword>
<comment type="similarity">
    <text evidence="2 6">Belongs to the ELL/occludin family.</text>
</comment>
<evidence type="ECO:0000313" key="10">
    <source>
        <dbReference type="Proteomes" id="UP000694402"/>
    </source>
</evidence>